<comment type="caution">
    <text evidence="1">The sequence shown here is derived from an EMBL/GenBank/DDBJ whole genome shotgun (WGS) entry which is preliminary data.</text>
</comment>
<dbReference type="InterPro" id="IPR024307">
    <property type="entry name" value="YmaF"/>
</dbReference>
<dbReference type="EMBL" id="QJVJ01000004">
    <property type="protein sequence ID" value="PYI55000.1"/>
    <property type="molecule type" value="Genomic_DNA"/>
</dbReference>
<accession>A0A2V5KJX9</accession>
<proteinExistence type="predicted"/>
<protein>
    <recommendedName>
        <fullName evidence="3">YmaF family protein</fullName>
    </recommendedName>
</protein>
<dbReference type="RefSeq" id="WP_110839995.1">
    <property type="nucleotide sequence ID" value="NZ_QJVJ01000004.1"/>
</dbReference>
<gene>
    <name evidence="1" type="ORF">DLM86_10690</name>
</gene>
<sequence>MFGTIRPSFLPPAHAHYLQAVTSRELGHSHIVQLFTYPVNGSARDGHVHDFQGHTFLDRDHFHRFYGKTGPALPLPDGSHYHDIRIEVDDEPFQFQGGSYKTVLTIPRHVHTFGGATGKPLGSDSPF</sequence>
<dbReference type="AlphaFoldDB" id="A0A2V5KJX9"/>
<evidence type="ECO:0008006" key="3">
    <source>
        <dbReference type="Google" id="ProtNLM"/>
    </source>
</evidence>
<dbReference type="Proteomes" id="UP000247476">
    <property type="component" value="Unassembled WGS sequence"/>
</dbReference>
<reference evidence="1 2" key="1">
    <citation type="submission" date="2018-05" db="EMBL/GenBank/DDBJ databases">
        <title>Paenibacillus flagellatus sp. nov., isolated from selenium mineral soil.</title>
        <authorList>
            <person name="Dai X."/>
        </authorList>
    </citation>
    <scope>NUCLEOTIDE SEQUENCE [LARGE SCALE GENOMIC DNA]</scope>
    <source>
        <strain evidence="1 2">DXL2</strain>
    </source>
</reference>
<evidence type="ECO:0000313" key="1">
    <source>
        <dbReference type="EMBL" id="PYI55000.1"/>
    </source>
</evidence>
<dbReference type="OrthoDB" id="1682334at2"/>
<keyword evidence="2" id="KW-1185">Reference proteome</keyword>
<dbReference type="Pfam" id="PF12788">
    <property type="entry name" value="YmaF"/>
    <property type="match status" value="1"/>
</dbReference>
<organism evidence="1 2">
    <name type="scientific">Paenibacillus flagellatus</name>
    <dbReference type="NCBI Taxonomy" id="2211139"/>
    <lineage>
        <taxon>Bacteria</taxon>
        <taxon>Bacillati</taxon>
        <taxon>Bacillota</taxon>
        <taxon>Bacilli</taxon>
        <taxon>Bacillales</taxon>
        <taxon>Paenibacillaceae</taxon>
        <taxon>Paenibacillus</taxon>
    </lineage>
</organism>
<evidence type="ECO:0000313" key="2">
    <source>
        <dbReference type="Proteomes" id="UP000247476"/>
    </source>
</evidence>
<name>A0A2V5KJX9_9BACL</name>